<evidence type="ECO:0000256" key="4">
    <source>
        <dbReference type="SAM" id="SignalP"/>
    </source>
</evidence>
<evidence type="ECO:0000313" key="6">
    <source>
        <dbReference type="EMBL" id="NEN78463.1"/>
    </source>
</evidence>
<reference evidence="6 7" key="1">
    <citation type="journal article" date="2014" name="Int. J. Syst. Evol. Microbiol.">
        <title>Nocardioides zeae sp. nov., isolated from the stem of Zea mays.</title>
        <authorList>
            <person name="Glaeser S.P."/>
            <person name="McInroy J.A."/>
            <person name="Busse H.J."/>
            <person name="Kampfer P."/>
        </authorList>
    </citation>
    <scope>NUCLEOTIDE SEQUENCE [LARGE SCALE GENOMIC DNA]</scope>
    <source>
        <strain evidence="6 7">JCM 30728</strain>
    </source>
</reference>
<dbReference type="PIRSF" id="PIRSF002741">
    <property type="entry name" value="MppA"/>
    <property type="match status" value="1"/>
</dbReference>
<dbReference type="GO" id="GO:0015833">
    <property type="term" value="P:peptide transport"/>
    <property type="evidence" value="ECO:0007669"/>
    <property type="project" value="TreeGrafter"/>
</dbReference>
<dbReference type="GO" id="GO:0043190">
    <property type="term" value="C:ATP-binding cassette (ABC) transporter complex"/>
    <property type="evidence" value="ECO:0007669"/>
    <property type="project" value="InterPro"/>
</dbReference>
<dbReference type="InterPro" id="IPR039424">
    <property type="entry name" value="SBP_5"/>
</dbReference>
<dbReference type="PANTHER" id="PTHR30290">
    <property type="entry name" value="PERIPLASMIC BINDING COMPONENT OF ABC TRANSPORTER"/>
    <property type="match status" value="1"/>
</dbReference>
<dbReference type="PANTHER" id="PTHR30290:SF9">
    <property type="entry name" value="OLIGOPEPTIDE-BINDING PROTEIN APPA"/>
    <property type="match status" value="1"/>
</dbReference>
<evidence type="ECO:0000256" key="1">
    <source>
        <dbReference type="ARBA" id="ARBA00005695"/>
    </source>
</evidence>
<sequence length="539" mass="58688">MRRTGAGVAAVLLVGSVLAGCVESERDGKENTFVFAASAAPKTLDPFYASDGETFRVTRQIYEGLVGTEPGTVEPAPLLAESWTQSDDGLSYTFDLEDGVTFHDGTPFDAEAVCANFERWSATPEVNQTDDKAYYYGKLFRGFATGATAESAIYAGCSADDELTATITLDAPFAGFIAAMSLPAFAMQSPTALEEYQDDESASVLTTPYGTEHPTGTGPFEFASWNQGSGEVRLTPYDDYWGEAAKVDEVVVVEIDTARGRAEALRNGEIDGFDLVGPADVESLADEGFSIENRPAFNILYLAFNQAQAPFDDIRVRQAIAHAIDKEAVISASMPDGTEPADQFVPELVDGYAADVPTYEHDPELARQLLEEAGVAGTTITFNYPTNISRPYMPQPDDTFNIVRSQLEAVGLTVEPVAAEWTDYLEQVQNTPDHGIHLLGWTGDYDDPDNFLGVFFGQQSLEWGFDDPELFAEVAAPRQLTTTDEQRPLYEQVNRDVMEFLPGIPLASPVPSLAFAENVEGYEASPVQDEVWNMVEITD</sequence>
<accession>A0A6P0HIK3</accession>
<keyword evidence="3 4" id="KW-0732">Signal</keyword>
<dbReference type="Proteomes" id="UP000468687">
    <property type="component" value="Unassembled WGS sequence"/>
</dbReference>
<feature type="chain" id="PRO_5039204399" evidence="4">
    <location>
        <begin position="20"/>
        <end position="539"/>
    </location>
</feature>
<keyword evidence="2" id="KW-0813">Transport</keyword>
<feature type="domain" description="Solute-binding protein family 5" evidence="5">
    <location>
        <begin position="74"/>
        <end position="459"/>
    </location>
</feature>
<protein>
    <submittedName>
        <fullName evidence="6">ABC transporter substrate-binding protein</fullName>
    </submittedName>
</protein>
<evidence type="ECO:0000259" key="5">
    <source>
        <dbReference type="Pfam" id="PF00496"/>
    </source>
</evidence>
<dbReference type="InterPro" id="IPR000914">
    <property type="entry name" value="SBP_5_dom"/>
</dbReference>
<dbReference type="Gene3D" id="3.40.190.10">
    <property type="entry name" value="Periplasmic binding protein-like II"/>
    <property type="match status" value="1"/>
</dbReference>
<comment type="caution">
    <text evidence="6">The sequence shown here is derived from an EMBL/GenBank/DDBJ whole genome shotgun (WGS) entry which is preliminary data.</text>
</comment>
<dbReference type="Gene3D" id="3.10.105.10">
    <property type="entry name" value="Dipeptide-binding Protein, Domain 3"/>
    <property type="match status" value="1"/>
</dbReference>
<proteinExistence type="inferred from homology"/>
<comment type="similarity">
    <text evidence="1">Belongs to the bacterial solute-binding protein 5 family.</text>
</comment>
<name>A0A6P0HIK3_9ACTN</name>
<evidence type="ECO:0000313" key="7">
    <source>
        <dbReference type="Proteomes" id="UP000468687"/>
    </source>
</evidence>
<evidence type="ECO:0000256" key="3">
    <source>
        <dbReference type="ARBA" id="ARBA00022729"/>
    </source>
</evidence>
<dbReference type="AlphaFoldDB" id="A0A6P0HIK3"/>
<dbReference type="PROSITE" id="PS51257">
    <property type="entry name" value="PROKAR_LIPOPROTEIN"/>
    <property type="match status" value="1"/>
</dbReference>
<dbReference type="InterPro" id="IPR030678">
    <property type="entry name" value="Peptide/Ni-bd"/>
</dbReference>
<dbReference type="CDD" id="cd08493">
    <property type="entry name" value="PBP2_DppA_like"/>
    <property type="match status" value="1"/>
</dbReference>
<feature type="signal peptide" evidence="4">
    <location>
        <begin position="1"/>
        <end position="19"/>
    </location>
</feature>
<keyword evidence="7" id="KW-1185">Reference proteome</keyword>
<gene>
    <name evidence="6" type="ORF">G3T38_09235</name>
</gene>
<dbReference type="Pfam" id="PF00496">
    <property type="entry name" value="SBP_bac_5"/>
    <property type="match status" value="1"/>
</dbReference>
<dbReference type="Gene3D" id="3.90.76.10">
    <property type="entry name" value="Dipeptide-binding Protein, Domain 1"/>
    <property type="match status" value="1"/>
</dbReference>
<organism evidence="6 7">
    <name type="scientific">Nocardioides zeae</name>
    <dbReference type="NCBI Taxonomy" id="1457234"/>
    <lineage>
        <taxon>Bacteria</taxon>
        <taxon>Bacillati</taxon>
        <taxon>Actinomycetota</taxon>
        <taxon>Actinomycetes</taxon>
        <taxon>Propionibacteriales</taxon>
        <taxon>Nocardioidaceae</taxon>
        <taxon>Nocardioides</taxon>
    </lineage>
</organism>
<dbReference type="GO" id="GO:0042597">
    <property type="term" value="C:periplasmic space"/>
    <property type="evidence" value="ECO:0007669"/>
    <property type="project" value="UniProtKB-ARBA"/>
</dbReference>
<evidence type="ECO:0000256" key="2">
    <source>
        <dbReference type="ARBA" id="ARBA00022448"/>
    </source>
</evidence>
<dbReference type="GO" id="GO:1904680">
    <property type="term" value="F:peptide transmembrane transporter activity"/>
    <property type="evidence" value="ECO:0007669"/>
    <property type="project" value="TreeGrafter"/>
</dbReference>
<dbReference type="SUPFAM" id="SSF53850">
    <property type="entry name" value="Periplasmic binding protein-like II"/>
    <property type="match status" value="1"/>
</dbReference>
<dbReference type="EMBL" id="JAAGXA010000005">
    <property type="protein sequence ID" value="NEN78463.1"/>
    <property type="molecule type" value="Genomic_DNA"/>
</dbReference>